<reference evidence="7 8" key="1">
    <citation type="journal article" date="2021" name="Nat. Plants">
        <title>The Taxus genome provides insights into paclitaxel biosynthesis.</title>
        <authorList>
            <person name="Xiong X."/>
            <person name="Gou J."/>
            <person name="Liao Q."/>
            <person name="Li Y."/>
            <person name="Zhou Q."/>
            <person name="Bi G."/>
            <person name="Li C."/>
            <person name="Du R."/>
            <person name="Wang X."/>
            <person name="Sun T."/>
            <person name="Guo L."/>
            <person name="Liang H."/>
            <person name="Lu P."/>
            <person name="Wu Y."/>
            <person name="Zhang Z."/>
            <person name="Ro D.K."/>
            <person name="Shang Y."/>
            <person name="Huang S."/>
            <person name="Yan J."/>
        </authorList>
    </citation>
    <scope>NUCLEOTIDE SEQUENCE [LARGE SCALE GENOMIC DNA]</scope>
    <source>
        <strain evidence="7">Ta-2019</strain>
    </source>
</reference>
<keyword evidence="4" id="KW-0732">Signal</keyword>
<accession>A0AA38CI97</accession>
<dbReference type="InterPro" id="IPR051238">
    <property type="entry name" value="GDSL_esterase/lipase"/>
</dbReference>
<keyword evidence="3" id="KW-0964">Secreted</keyword>
<evidence type="ECO:0000256" key="5">
    <source>
        <dbReference type="ARBA" id="ARBA00022801"/>
    </source>
</evidence>
<dbReference type="OMA" id="FYIITAN"/>
<dbReference type="EMBL" id="JAHRHJ020000009">
    <property type="protein sequence ID" value="KAH9299956.1"/>
    <property type="molecule type" value="Genomic_DNA"/>
</dbReference>
<evidence type="ECO:0000256" key="1">
    <source>
        <dbReference type="ARBA" id="ARBA00004613"/>
    </source>
</evidence>
<protein>
    <recommendedName>
        <fullName evidence="9">GDSL esterase/lipase</fullName>
    </recommendedName>
</protein>
<dbReference type="InterPro" id="IPR035669">
    <property type="entry name" value="SGNH_plant_lipase-like"/>
</dbReference>
<organism evidence="7 8">
    <name type="scientific">Taxus chinensis</name>
    <name type="common">Chinese yew</name>
    <name type="synonym">Taxus wallichiana var. chinensis</name>
    <dbReference type="NCBI Taxonomy" id="29808"/>
    <lineage>
        <taxon>Eukaryota</taxon>
        <taxon>Viridiplantae</taxon>
        <taxon>Streptophyta</taxon>
        <taxon>Embryophyta</taxon>
        <taxon>Tracheophyta</taxon>
        <taxon>Spermatophyta</taxon>
        <taxon>Pinopsida</taxon>
        <taxon>Pinidae</taxon>
        <taxon>Conifers II</taxon>
        <taxon>Cupressales</taxon>
        <taxon>Taxaceae</taxon>
        <taxon>Taxus</taxon>
    </lineage>
</organism>
<evidence type="ECO:0000256" key="3">
    <source>
        <dbReference type="ARBA" id="ARBA00022525"/>
    </source>
</evidence>
<dbReference type="PROSITE" id="PS01098">
    <property type="entry name" value="LIPASE_GDSL_SER"/>
    <property type="match status" value="1"/>
</dbReference>
<evidence type="ECO:0000256" key="2">
    <source>
        <dbReference type="ARBA" id="ARBA00008668"/>
    </source>
</evidence>
<dbReference type="Gene3D" id="3.40.50.1110">
    <property type="entry name" value="SGNH hydrolase"/>
    <property type="match status" value="1"/>
</dbReference>
<dbReference type="Proteomes" id="UP000824469">
    <property type="component" value="Unassembled WGS sequence"/>
</dbReference>
<dbReference type="InterPro" id="IPR008265">
    <property type="entry name" value="Lipase_GDSL_AS"/>
</dbReference>
<comment type="caution">
    <text evidence="7">The sequence shown here is derived from an EMBL/GenBank/DDBJ whole genome shotgun (WGS) entry which is preliminary data.</text>
</comment>
<dbReference type="GO" id="GO:0005576">
    <property type="term" value="C:extracellular region"/>
    <property type="evidence" value="ECO:0007669"/>
    <property type="project" value="UniProtKB-SubCell"/>
</dbReference>
<proteinExistence type="inferred from homology"/>
<keyword evidence="8" id="KW-1185">Reference proteome</keyword>
<evidence type="ECO:0000256" key="4">
    <source>
        <dbReference type="ARBA" id="ARBA00022729"/>
    </source>
</evidence>
<comment type="subcellular location">
    <subcellularLocation>
        <location evidence="1">Secreted</location>
    </subcellularLocation>
</comment>
<dbReference type="InterPro" id="IPR001087">
    <property type="entry name" value="GDSL"/>
</dbReference>
<comment type="similarity">
    <text evidence="2">Belongs to the 'GDSL' lipolytic enzyme family.</text>
</comment>
<evidence type="ECO:0008006" key="9">
    <source>
        <dbReference type="Google" id="ProtNLM"/>
    </source>
</evidence>
<dbReference type="AlphaFoldDB" id="A0AA38CI97"/>
<evidence type="ECO:0000313" key="7">
    <source>
        <dbReference type="EMBL" id="KAH9299956.1"/>
    </source>
</evidence>
<evidence type="ECO:0000313" key="8">
    <source>
        <dbReference type="Proteomes" id="UP000824469"/>
    </source>
</evidence>
<gene>
    <name evidence="7" type="ORF">KI387_011539</name>
</gene>
<dbReference type="CDD" id="cd01837">
    <property type="entry name" value="SGNH_plant_lipase_like"/>
    <property type="match status" value="1"/>
</dbReference>
<dbReference type="PANTHER" id="PTHR45650:SF3">
    <property type="entry name" value="OS01G0748500 PROTEIN"/>
    <property type="match status" value="1"/>
</dbReference>
<keyword evidence="6" id="KW-0442">Lipid degradation</keyword>
<dbReference type="PANTHER" id="PTHR45650">
    <property type="entry name" value="GDSL-LIKE LIPASE/ACYLHYDROLASE-RELATED"/>
    <property type="match status" value="1"/>
</dbReference>
<sequence length="355" mass="39848">MASMAFMSEGKRKHEPLVPALFIFGDSLADAGNNNNLTTLAKANYVPYGRDFPGSIPTGRFSNGYNAMDFLSFKLGLPLIPIYADPNTKGENLLKGVNYASGGSGIESYSGGTFGEVTPLKNQVQNFINTKKEIVLTIGEEGANRLLSKAIFYIITANNDWLNTYYFPLSPLPELYTKDEFRDNLIRKLVKQVERLYCNGARNIVVAGLGAVGCIPSQLNRYNSNGSCIGFLNKIARDYNRVLRVKLRELNNQLPNSTILFNNMYIPLNEAFHNPETFGFKYVNKACCGIGKFGGFFICMPEYPVCRKEKDYLFWDAYHPTDRMLKQMVDLLWENGPPYSYPVSGKEAVSRLTQQ</sequence>
<keyword evidence="5" id="KW-0378">Hydrolase</keyword>
<dbReference type="GO" id="GO:0016298">
    <property type="term" value="F:lipase activity"/>
    <property type="evidence" value="ECO:0007669"/>
    <property type="project" value="InterPro"/>
</dbReference>
<dbReference type="Pfam" id="PF00657">
    <property type="entry name" value="Lipase_GDSL"/>
    <property type="match status" value="1"/>
</dbReference>
<evidence type="ECO:0000256" key="6">
    <source>
        <dbReference type="ARBA" id="ARBA00022963"/>
    </source>
</evidence>
<keyword evidence="6" id="KW-0443">Lipid metabolism</keyword>
<name>A0AA38CI97_TAXCH</name>
<dbReference type="GO" id="GO:0016042">
    <property type="term" value="P:lipid catabolic process"/>
    <property type="evidence" value="ECO:0007669"/>
    <property type="project" value="UniProtKB-KW"/>
</dbReference>
<dbReference type="InterPro" id="IPR036514">
    <property type="entry name" value="SGNH_hydro_sf"/>
</dbReference>
<dbReference type="SUPFAM" id="SSF52266">
    <property type="entry name" value="SGNH hydrolase"/>
    <property type="match status" value="1"/>
</dbReference>